<feature type="region of interest" description="Disordered" evidence="4">
    <location>
        <begin position="757"/>
        <end position="779"/>
    </location>
</feature>
<evidence type="ECO:0000256" key="3">
    <source>
        <dbReference type="SAM" id="Coils"/>
    </source>
</evidence>
<protein>
    <recommendedName>
        <fullName evidence="5">Amine oxidase domain-containing protein</fullName>
    </recommendedName>
</protein>
<evidence type="ECO:0000259" key="5">
    <source>
        <dbReference type="Pfam" id="PF01593"/>
    </source>
</evidence>
<dbReference type="InterPro" id="IPR002937">
    <property type="entry name" value="Amino_oxidase"/>
</dbReference>
<dbReference type="PANTHER" id="PTHR10742">
    <property type="entry name" value="FLAVIN MONOAMINE OXIDASE"/>
    <property type="match status" value="1"/>
</dbReference>
<feature type="compositionally biased region" description="Basic and acidic residues" evidence="4">
    <location>
        <begin position="835"/>
        <end position="849"/>
    </location>
</feature>
<feature type="compositionally biased region" description="Low complexity" evidence="4">
    <location>
        <begin position="22"/>
        <end position="34"/>
    </location>
</feature>
<dbReference type="PANTHER" id="PTHR10742:SF386">
    <property type="entry name" value="LYSINE-SPECIFIC HISTONE DEMETHYLASE 1A"/>
    <property type="match status" value="1"/>
</dbReference>
<keyword evidence="3" id="KW-0175">Coiled coil</keyword>
<dbReference type="Pfam" id="PF01593">
    <property type="entry name" value="Amino_oxidase"/>
    <property type="match status" value="2"/>
</dbReference>
<dbReference type="Gene3D" id="3.50.50.60">
    <property type="entry name" value="FAD/NAD(P)-binding domain"/>
    <property type="match status" value="1"/>
</dbReference>
<comment type="similarity">
    <text evidence="1">Belongs to the flavin monoamine oxidase family.</text>
</comment>
<gene>
    <name evidence="6" type="ORF">TrST_g4838</name>
</gene>
<dbReference type="SUPFAM" id="SSF51905">
    <property type="entry name" value="FAD/NAD(P)-binding domain"/>
    <property type="match status" value="1"/>
</dbReference>
<accession>A0A9W7BHE0</accession>
<feature type="coiled-coil region" evidence="3">
    <location>
        <begin position="692"/>
        <end position="719"/>
    </location>
</feature>
<reference evidence="7" key="1">
    <citation type="journal article" date="2023" name="Commun. Biol.">
        <title>Genome analysis of Parmales, the sister group of diatoms, reveals the evolutionary specialization of diatoms from phago-mixotrophs to photoautotrophs.</title>
        <authorList>
            <person name="Ban H."/>
            <person name="Sato S."/>
            <person name="Yoshikawa S."/>
            <person name="Yamada K."/>
            <person name="Nakamura Y."/>
            <person name="Ichinomiya M."/>
            <person name="Sato N."/>
            <person name="Blanc-Mathieu R."/>
            <person name="Endo H."/>
            <person name="Kuwata A."/>
            <person name="Ogata H."/>
        </authorList>
    </citation>
    <scope>NUCLEOTIDE SEQUENCE [LARGE SCALE GENOMIC DNA]</scope>
    <source>
        <strain evidence="7">NIES 3701</strain>
    </source>
</reference>
<keyword evidence="7" id="KW-1185">Reference proteome</keyword>
<evidence type="ECO:0000313" key="7">
    <source>
        <dbReference type="Proteomes" id="UP001165085"/>
    </source>
</evidence>
<dbReference type="GO" id="GO:0006338">
    <property type="term" value="P:chromatin remodeling"/>
    <property type="evidence" value="ECO:0007669"/>
    <property type="project" value="TreeGrafter"/>
</dbReference>
<organism evidence="6 7">
    <name type="scientific">Triparma strigata</name>
    <dbReference type="NCBI Taxonomy" id="1606541"/>
    <lineage>
        <taxon>Eukaryota</taxon>
        <taxon>Sar</taxon>
        <taxon>Stramenopiles</taxon>
        <taxon>Ochrophyta</taxon>
        <taxon>Bolidophyceae</taxon>
        <taxon>Parmales</taxon>
        <taxon>Triparmaceae</taxon>
        <taxon>Triparma</taxon>
    </lineage>
</organism>
<dbReference type="InterPro" id="IPR036188">
    <property type="entry name" value="FAD/NAD-bd_sf"/>
</dbReference>
<feature type="compositionally biased region" description="Basic and acidic residues" evidence="4">
    <location>
        <begin position="759"/>
        <end position="778"/>
    </location>
</feature>
<feature type="compositionally biased region" description="Low complexity" evidence="4">
    <location>
        <begin position="1"/>
        <end position="10"/>
    </location>
</feature>
<sequence length="934" mass="103058">MPRSSAPSSRGRGRPKKGGDTAQPAQAAAASKSKSGFRKKKGKLRVDTMAKVTTTTASTNSTARVSATSTYSPYAYSGVKAFTRLRVLVIGAGVSGLACARELVAKGHEVKVVEGRRRVGGRVNTAQLELSTKKKRAPKQEKETKTLPHIATTLSTYKAPTSSVCAVDMGGMFVHGIDDNPIHRLVEQAGVRSRSYESTVLYDDPAISKSKGSRGGSGGGGKIIDKEVDTKIEDIWNSVLSKAHRSGRVSDTSDDFIPNHRTEKETFQQIINRVMPKSDAAKLKKGSVERRIFNWHQANLELSCGVDLDKIGREWNEDEAWGFEGEHHVLVEGFGALTSKMAEGLDIKFDAQVSKIETWNPKKGIDKQTKKHIPESEYGSLNTSLKHMKDGRGGITVTTTSGEEIDADCVVVTLPLGVLKTDMVEFSPPLPARKAEAIEKVGFGVLNKCAISFPHKFWPDEDFIGVASENKGEVFLFTNMAVAEGKPVLCCMFGGSFAASIEQHTDNEIVSMCLSVLSSLFPRIPSPVDYYVSRWSSDKFARGSFCYVPPNCTGVEHYHLASPLCDGKGDLRVLFAGEHTCSTHPSTVHGAFLSGIREAYRLDLTYERGHYSKDMIFEWDPDVHELYQETFSLDGGEEAVEGRRPRTEEKMKWRGSQWMYDEMKTLRNAFEKYGYENKEKILAEKGLSQRGEGAINAKIKKLNREKKSLEASKKDVLKGEGAISENAKPYEVWSKGVPYAWDSSFMKSSLRSLEVLPRTSKEERDKVTGAPRRTEQRKKGGWLTEEGAWKGVKMQVGRSGESVKRVGPQMKWKGGVKGGGREGGVKGGGVVGQGKGEDFRYNGRGEDGRFKKKRKANQSVDPQPAKKSRRLKGNAHSTVFSDVELSTLKSECMGTLRGSKSFDFFLKIKEKHATLFKDKTVIGLWCKAKSESYI</sequence>
<dbReference type="AlphaFoldDB" id="A0A9W7BHE0"/>
<evidence type="ECO:0000256" key="4">
    <source>
        <dbReference type="SAM" id="MobiDB-lite"/>
    </source>
</evidence>
<dbReference type="GO" id="GO:0050660">
    <property type="term" value="F:flavin adenine dinucleotide binding"/>
    <property type="evidence" value="ECO:0007669"/>
    <property type="project" value="TreeGrafter"/>
</dbReference>
<name>A0A9W7BHE0_9STRA</name>
<dbReference type="SUPFAM" id="SSF54373">
    <property type="entry name" value="FAD-linked reductases, C-terminal domain"/>
    <property type="match status" value="1"/>
</dbReference>
<dbReference type="Gene3D" id="3.90.660.10">
    <property type="match status" value="1"/>
</dbReference>
<dbReference type="GO" id="GO:0016491">
    <property type="term" value="F:oxidoreductase activity"/>
    <property type="evidence" value="ECO:0007669"/>
    <property type="project" value="UniProtKB-KW"/>
</dbReference>
<proteinExistence type="inferred from homology"/>
<dbReference type="OrthoDB" id="5046242at2759"/>
<dbReference type="Proteomes" id="UP001165085">
    <property type="component" value="Unassembled WGS sequence"/>
</dbReference>
<dbReference type="InterPro" id="IPR050281">
    <property type="entry name" value="Flavin_monoamine_oxidase"/>
</dbReference>
<feature type="compositionally biased region" description="Gly residues" evidence="4">
    <location>
        <begin position="825"/>
        <end position="834"/>
    </location>
</feature>
<evidence type="ECO:0000256" key="2">
    <source>
        <dbReference type="ARBA" id="ARBA00023002"/>
    </source>
</evidence>
<feature type="domain" description="Amine oxidase" evidence="5">
    <location>
        <begin position="94"/>
        <end position="361"/>
    </location>
</feature>
<dbReference type="GO" id="GO:0003682">
    <property type="term" value="F:chromatin binding"/>
    <property type="evidence" value="ECO:0007669"/>
    <property type="project" value="TreeGrafter"/>
</dbReference>
<feature type="region of interest" description="Disordered" evidence="4">
    <location>
        <begin position="1"/>
        <end position="45"/>
    </location>
</feature>
<feature type="region of interest" description="Disordered" evidence="4">
    <location>
        <begin position="809"/>
        <end position="873"/>
    </location>
</feature>
<keyword evidence="2" id="KW-0560">Oxidoreductase</keyword>
<feature type="domain" description="Amine oxidase" evidence="5">
    <location>
        <begin position="381"/>
        <end position="601"/>
    </location>
</feature>
<dbReference type="EMBL" id="BRXY01000321">
    <property type="protein sequence ID" value="GMH86904.1"/>
    <property type="molecule type" value="Genomic_DNA"/>
</dbReference>
<evidence type="ECO:0000313" key="6">
    <source>
        <dbReference type="EMBL" id="GMH86904.1"/>
    </source>
</evidence>
<evidence type="ECO:0000256" key="1">
    <source>
        <dbReference type="ARBA" id="ARBA00005995"/>
    </source>
</evidence>
<comment type="caution">
    <text evidence="6">The sequence shown here is derived from an EMBL/GenBank/DDBJ whole genome shotgun (WGS) entry which is preliminary data.</text>
</comment>